<dbReference type="OrthoDB" id="9800897at2"/>
<dbReference type="PANTHER" id="PTHR44591:SF3">
    <property type="entry name" value="RESPONSE REGULATORY DOMAIN-CONTAINING PROTEIN"/>
    <property type="match status" value="1"/>
</dbReference>
<proteinExistence type="predicted"/>
<keyword evidence="5" id="KW-1185">Reference proteome</keyword>
<sequence>MSTFQRILYVEDEPDIQTVAKLALEMVGGFTVKICSSGEEALTETADFMPDLILLDVMMPGMDGPTTFNRLREQPIIAEIPIVFMTAKIQPSEIAYYKSLGAVDVIAKPFDPMTLADQIRIIWEKREQNAPIQAV</sequence>
<evidence type="ECO:0000256" key="2">
    <source>
        <dbReference type="PROSITE-ProRule" id="PRU00169"/>
    </source>
</evidence>
<name>A0A4P9ULR0_METBY</name>
<keyword evidence="1 2" id="KW-0597">Phosphoprotein</keyword>
<dbReference type="InterPro" id="IPR001789">
    <property type="entry name" value="Sig_transdc_resp-reg_receiver"/>
</dbReference>
<dbReference type="GO" id="GO:0000160">
    <property type="term" value="P:phosphorelay signal transduction system"/>
    <property type="evidence" value="ECO:0007669"/>
    <property type="project" value="InterPro"/>
</dbReference>
<dbReference type="InterPro" id="IPR050595">
    <property type="entry name" value="Bact_response_regulator"/>
</dbReference>
<protein>
    <submittedName>
        <fullName evidence="4">Response regulator</fullName>
    </submittedName>
</protein>
<evidence type="ECO:0000259" key="3">
    <source>
        <dbReference type="PROSITE" id="PS50110"/>
    </source>
</evidence>
<evidence type="ECO:0000256" key="1">
    <source>
        <dbReference type="ARBA" id="ARBA00022553"/>
    </source>
</evidence>
<dbReference type="SUPFAM" id="SSF52172">
    <property type="entry name" value="CheY-like"/>
    <property type="match status" value="1"/>
</dbReference>
<dbReference type="KEGG" id="mbur:EQU24_07690"/>
<dbReference type="InterPro" id="IPR011006">
    <property type="entry name" value="CheY-like_superfamily"/>
</dbReference>
<dbReference type="SMART" id="SM00448">
    <property type="entry name" value="REC"/>
    <property type="match status" value="1"/>
</dbReference>
<evidence type="ECO:0000313" key="4">
    <source>
        <dbReference type="EMBL" id="QCW82138.1"/>
    </source>
</evidence>
<dbReference type="EMBL" id="CP035467">
    <property type="protein sequence ID" value="QCW82138.1"/>
    <property type="molecule type" value="Genomic_DNA"/>
</dbReference>
<dbReference type="PANTHER" id="PTHR44591">
    <property type="entry name" value="STRESS RESPONSE REGULATOR PROTEIN 1"/>
    <property type="match status" value="1"/>
</dbReference>
<dbReference type="Proteomes" id="UP000305881">
    <property type="component" value="Chromosome"/>
</dbReference>
<dbReference type="RefSeq" id="WP_014149319.1">
    <property type="nucleotide sequence ID" value="NZ_CP035467.1"/>
</dbReference>
<dbReference type="PROSITE" id="PS50110">
    <property type="entry name" value="RESPONSE_REGULATORY"/>
    <property type="match status" value="1"/>
</dbReference>
<accession>A0A4P9ULR0</accession>
<evidence type="ECO:0000313" key="5">
    <source>
        <dbReference type="Proteomes" id="UP000305881"/>
    </source>
</evidence>
<organism evidence="4 5">
    <name type="scientific">Methylotuvimicrobium buryatense</name>
    <name type="common">Methylomicrobium buryatense</name>
    <dbReference type="NCBI Taxonomy" id="95641"/>
    <lineage>
        <taxon>Bacteria</taxon>
        <taxon>Pseudomonadati</taxon>
        <taxon>Pseudomonadota</taxon>
        <taxon>Gammaproteobacteria</taxon>
        <taxon>Methylococcales</taxon>
        <taxon>Methylococcaceae</taxon>
        <taxon>Methylotuvimicrobium</taxon>
    </lineage>
</organism>
<dbReference type="STRING" id="675511.GCA_000341735_01487"/>
<feature type="modified residue" description="4-aspartylphosphate" evidence="2">
    <location>
        <position position="56"/>
    </location>
</feature>
<dbReference type="Gene3D" id="3.40.50.2300">
    <property type="match status" value="1"/>
</dbReference>
<gene>
    <name evidence="4" type="ORF">EQU24_07690</name>
</gene>
<dbReference type="Pfam" id="PF00072">
    <property type="entry name" value="Response_reg"/>
    <property type="match status" value="1"/>
</dbReference>
<dbReference type="AlphaFoldDB" id="A0A4P9ULR0"/>
<reference evidence="5" key="1">
    <citation type="journal article" date="2019" name="J. Bacteriol.">
        <title>A Mutagenic Screen Identifies a TonB-Dependent Receptor Required for the Lanthanide Metal Switch in the Type I Methanotroph 'Methylotuvimicrobium buryatense' 5GB1C.</title>
        <authorList>
            <person name="Groom J.D."/>
            <person name="Ford S.M."/>
            <person name="Pesesky M.W."/>
            <person name="Lidstrom M.E."/>
        </authorList>
    </citation>
    <scope>NUCLEOTIDE SEQUENCE [LARGE SCALE GENOMIC DNA]</scope>
    <source>
        <strain evidence="5">5GB1C</strain>
    </source>
</reference>
<feature type="domain" description="Response regulatory" evidence="3">
    <location>
        <begin position="6"/>
        <end position="123"/>
    </location>
</feature>
<dbReference type="CDD" id="cd17552">
    <property type="entry name" value="REC_RR468-like"/>
    <property type="match status" value="1"/>
</dbReference>